<evidence type="ECO:0000259" key="11">
    <source>
        <dbReference type="Pfam" id="PF21226"/>
    </source>
</evidence>
<keyword evidence="7 10" id="KW-0119">Carbohydrate metabolism</keyword>
<evidence type="ECO:0000313" key="14">
    <source>
        <dbReference type="Proteomes" id="UP000829758"/>
    </source>
</evidence>
<dbReference type="Proteomes" id="UP000829758">
    <property type="component" value="Chromosome"/>
</dbReference>
<organism evidence="12 15">
    <name type="scientific">Arthrobacter zhangbolii</name>
    <dbReference type="NCBI Taxonomy" id="2886936"/>
    <lineage>
        <taxon>Bacteria</taxon>
        <taxon>Bacillati</taxon>
        <taxon>Actinomycetota</taxon>
        <taxon>Actinomycetes</taxon>
        <taxon>Micrococcales</taxon>
        <taxon>Micrococcaceae</taxon>
        <taxon>Arthrobacter</taxon>
    </lineage>
</organism>
<dbReference type="AlphaFoldDB" id="A0A9X1M6L7"/>
<dbReference type="Proteomes" id="UP001155145">
    <property type="component" value="Unassembled WGS sequence"/>
</dbReference>
<evidence type="ECO:0000256" key="2">
    <source>
        <dbReference type="ARBA" id="ARBA00005684"/>
    </source>
</evidence>
<evidence type="ECO:0000256" key="10">
    <source>
        <dbReference type="RuleBase" id="RU361207"/>
    </source>
</evidence>
<evidence type="ECO:0000256" key="8">
    <source>
        <dbReference type="ARBA" id="ARBA00031423"/>
    </source>
</evidence>
<evidence type="ECO:0000313" key="15">
    <source>
        <dbReference type="Proteomes" id="UP001155145"/>
    </source>
</evidence>
<dbReference type="RefSeq" id="WP_227928452.1">
    <property type="nucleotide sequence ID" value="NZ_CP094984.1"/>
</dbReference>
<dbReference type="InterPro" id="IPR017853">
    <property type="entry name" value="GH"/>
</dbReference>
<feature type="domain" description="MalQ N-terminal beta-sandwich" evidence="11">
    <location>
        <begin position="78"/>
        <end position="168"/>
    </location>
</feature>
<dbReference type="InterPro" id="IPR003385">
    <property type="entry name" value="Glyco_hydro_77"/>
</dbReference>
<comment type="similarity">
    <text evidence="2 10">Belongs to the disproportionating enzyme family.</text>
</comment>
<gene>
    <name evidence="12" type="primary">malQ</name>
    <name evidence="12" type="ORF">LJ755_06415</name>
    <name evidence="13" type="ORF">MUK71_14500</name>
</gene>
<evidence type="ECO:0000256" key="3">
    <source>
        <dbReference type="ARBA" id="ARBA00012560"/>
    </source>
</evidence>
<evidence type="ECO:0000256" key="4">
    <source>
        <dbReference type="ARBA" id="ARBA00020295"/>
    </source>
</evidence>
<protein>
    <recommendedName>
        <fullName evidence="4 10">4-alpha-glucanotransferase</fullName>
        <ecNumber evidence="3 10">2.4.1.25</ecNumber>
    </recommendedName>
    <alternativeName>
        <fullName evidence="8 10">Amylomaltase</fullName>
    </alternativeName>
    <alternativeName>
        <fullName evidence="9 10">Disproportionating enzyme</fullName>
    </alternativeName>
</protein>
<dbReference type="GO" id="GO:0004134">
    <property type="term" value="F:4-alpha-glucanotransferase activity"/>
    <property type="evidence" value="ECO:0007669"/>
    <property type="project" value="UniProtKB-EC"/>
</dbReference>
<evidence type="ECO:0000313" key="12">
    <source>
        <dbReference type="EMBL" id="MCC3272364.1"/>
    </source>
</evidence>
<reference evidence="12" key="1">
    <citation type="submission" date="2021-10" db="EMBL/GenBank/DDBJ databases">
        <title>Novel species in genus Arthrobacter.</title>
        <authorList>
            <person name="Liu Y."/>
        </authorList>
    </citation>
    <scope>NUCLEOTIDE SEQUENCE</scope>
    <source>
        <strain evidence="12">Zg-Y462</strain>
        <strain evidence="14">zg-Y462</strain>
    </source>
</reference>
<name>A0A9X1M6L7_9MICC</name>
<dbReference type="Pfam" id="PF02446">
    <property type="entry name" value="Glyco_hydro_77"/>
    <property type="match status" value="1"/>
</dbReference>
<dbReference type="Gene3D" id="3.20.20.80">
    <property type="entry name" value="Glycosidases"/>
    <property type="match status" value="1"/>
</dbReference>
<dbReference type="PANTHER" id="PTHR32438:SF5">
    <property type="entry name" value="4-ALPHA-GLUCANOTRANSFERASE DPE1, CHLOROPLASTIC_AMYLOPLASTIC"/>
    <property type="match status" value="1"/>
</dbReference>
<dbReference type="PANTHER" id="PTHR32438">
    <property type="entry name" value="4-ALPHA-GLUCANOTRANSFERASE DPE1, CHLOROPLASTIC/AMYLOPLASTIC"/>
    <property type="match status" value="1"/>
</dbReference>
<sequence>MSETPNTQSAPITGDPLHRLAGLHKVATTFTGWDGAEQQVSEKTLRSVLTALGLAVDTEQDLLRSLAESETAAWKRPLPPTAVVRRGRPGAVPVHLPRDTAAKLRIRLEDGSELSLDWPAEADAELDVEGAVLARTQVPLPSGLPLGWHRLELEAGETRAASTLVVTPDRLDTADALQEQPAWGPQAQLYSLRSRRSWGIGDLTDLADLAAVVGADYNAGFVLINPLHAAEPVPPIEPSPYLPTTRRFFNPLYIRVEAVPEFAYLGDAQRKAAGEAARALYPANSSAEELNRDATYAAKLAVLRDVFAVERTPGRQRQFEAFKADAGQGLENFARWCALAEDLKPGAPEWNDATGPDSEYVLAQLPRLQDRIEFFKWLQWICDEQLENVQRAAKKAGMGIGIIHDLAVGVHPGGADAWMLRDVLTQGISVGAPPDMFNQRGQDWSQPPWHPGRLAESGYAAYRDMIRTILRHAGGIRVDHILGLFRLWWIPQDAESPGEGAYVYYDHEALIGILALEAQRAGAVVIGEDLGVFEPWVQEYLAERGVLGTSILWFEQTEDGPRAPEEYRVGALTSVNTHDLPPTAGYLAGEHVNLRESLGLLNRPVEEERRADTEAQEAVLAVLRERGLLPADASGQTAGQLEGEEVQRTVEALHRFVLQTPSVLLGVALADLVGEKKTQNQPGTADEYPNWRIPLSGPDGEAVLLEDLEHNERFRSLAALMQEGL</sequence>
<proteinExistence type="inferred from homology"/>
<dbReference type="InterPro" id="IPR048458">
    <property type="entry name" value="MalQ_N"/>
</dbReference>
<dbReference type="NCBIfam" id="TIGR00217">
    <property type="entry name" value="malQ"/>
    <property type="match status" value="1"/>
</dbReference>
<evidence type="ECO:0000256" key="7">
    <source>
        <dbReference type="ARBA" id="ARBA00023277"/>
    </source>
</evidence>
<evidence type="ECO:0000256" key="6">
    <source>
        <dbReference type="ARBA" id="ARBA00022679"/>
    </source>
</evidence>
<dbReference type="Pfam" id="PF21226">
    <property type="entry name" value="MalQ_N"/>
    <property type="match status" value="1"/>
</dbReference>
<accession>A0A9X1M6L7</accession>
<evidence type="ECO:0000256" key="9">
    <source>
        <dbReference type="ARBA" id="ARBA00031501"/>
    </source>
</evidence>
<evidence type="ECO:0000313" key="13">
    <source>
        <dbReference type="EMBL" id="UON91773.1"/>
    </source>
</evidence>
<comment type="catalytic activity">
    <reaction evidence="1 10">
        <text>Transfers a segment of a (1-&gt;4)-alpha-D-glucan to a new position in an acceptor, which may be glucose or a (1-&gt;4)-alpha-D-glucan.</text>
        <dbReference type="EC" id="2.4.1.25"/>
    </reaction>
</comment>
<dbReference type="EMBL" id="JAJFZT010000003">
    <property type="protein sequence ID" value="MCC3272364.1"/>
    <property type="molecule type" value="Genomic_DNA"/>
</dbReference>
<dbReference type="EMBL" id="CP094984">
    <property type="protein sequence ID" value="UON91773.1"/>
    <property type="molecule type" value="Genomic_DNA"/>
</dbReference>
<dbReference type="EC" id="2.4.1.25" evidence="3 10"/>
<keyword evidence="6 10" id="KW-0808">Transferase</keyword>
<keyword evidence="14" id="KW-1185">Reference proteome</keyword>
<dbReference type="GO" id="GO:0005975">
    <property type="term" value="P:carbohydrate metabolic process"/>
    <property type="evidence" value="ECO:0007669"/>
    <property type="project" value="InterPro"/>
</dbReference>
<evidence type="ECO:0000256" key="5">
    <source>
        <dbReference type="ARBA" id="ARBA00022676"/>
    </source>
</evidence>
<keyword evidence="5 10" id="KW-0328">Glycosyltransferase</keyword>
<evidence type="ECO:0000256" key="1">
    <source>
        <dbReference type="ARBA" id="ARBA00000439"/>
    </source>
</evidence>
<dbReference type="SUPFAM" id="SSF51445">
    <property type="entry name" value="(Trans)glycosidases"/>
    <property type="match status" value="1"/>
</dbReference>